<accession>A0A2P2R1H4</accession>
<name>A0A2P2R1H4_RHIMU</name>
<reference evidence="1" key="1">
    <citation type="submission" date="2018-02" db="EMBL/GenBank/DDBJ databases">
        <title>Rhizophora mucronata_Transcriptome.</title>
        <authorList>
            <person name="Meera S.P."/>
            <person name="Sreeshan A."/>
            <person name="Augustine A."/>
        </authorList>
    </citation>
    <scope>NUCLEOTIDE SEQUENCE</scope>
    <source>
        <tissue evidence="1">Leaf</tissue>
    </source>
</reference>
<dbReference type="AlphaFoldDB" id="A0A2P2R1H4"/>
<evidence type="ECO:0000313" key="1">
    <source>
        <dbReference type="EMBL" id="MBX73092.1"/>
    </source>
</evidence>
<organism evidence="1">
    <name type="scientific">Rhizophora mucronata</name>
    <name type="common">Asiatic mangrove</name>
    <dbReference type="NCBI Taxonomy" id="61149"/>
    <lineage>
        <taxon>Eukaryota</taxon>
        <taxon>Viridiplantae</taxon>
        <taxon>Streptophyta</taxon>
        <taxon>Embryophyta</taxon>
        <taxon>Tracheophyta</taxon>
        <taxon>Spermatophyta</taxon>
        <taxon>Magnoliopsida</taxon>
        <taxon>eudicotyledons</taxon>
        <taxon>Gunneridae</taxon>
        <taxon>Pentapetalae</taxon>
        <taxon>rosids</taxon>
        <taxon>fabids</taxon>
        <taxon>Malpighiales</taxon>
        <taxon>Rhizophoraceae</taxon>
        <taxon>Rhizophora</taxon>
    </lineage>
</organism>
<protein>
    <submittedName>
        <fullName evidence="1">Uncharacterized protein</fullName>
    </submittedName>
</protein>
<sequence length="29" mass="3519">MYLDFPFARLVSVDFFFPCWSLTYVKINV</sequence>
<proteinExistence type="predicted"/>
<dbReference type="EMBL" id="GGEC01092608">
    <property type="protein sequence ID" value="MBX73092.1"/>
    <property type="molecule type" value="Transcribed_RNA"/>
</dbReference>